<dbReference type="EnsemblPlants" id="PGSC0003DMT400052899">
    <property type="protein sequence ID" value="PGSC0003DMT400052899"/>
    <property type="gene ID" value="PGSC0003DMG400020523"/>
</dbReference>
<proteinExistence type="predicted"/>
<dbReference type="GO" id="GO:0003676">
    <property type="term" value="F:nucleic acid binding"/>
    <property type="evidence" value="ECO:0007669"/>
    <property type="project" value="InterPro"/>
</dbReference>
<dbReference type="AlphaFoldDB" id="M1BU45"/>
<reference evidence="2" key="2">
    <citation type="submission" date="2015-06" db="UniProtKB">
        <authorList>
            <consortium name="EnsemblPlants"/>
        </authorList>
    </citation>
    <scope>IDENTIFICATION</scope>
    <source>
        <strain evidence="2">DM1-3 516 R44</strain>
    </source>
</reference>
<dbReference type="Proteomes" id="UP000011115">
    <property type="component" value="Unassembled WGS sequence"/>
</dbReference>
<accession>M1BU45</accession>
<dbReference type="InterPro" id="IPR012337">
    <property type="entry name" value="RNaseH-like_sf"/>
</dbReference>
<dbReference type="PANTHER" id="PTHR47723:SF24">
    <property type="entry name" value="RNASE H TYPE-1 DOMAIN-CONTAINING PROTEIN"/>
    <property type="match status" value="1"/>
</dbReference>
<dbReference type="Gramene" id="PGSC0003DMT400052899">
    <property type="protein sequence ID" value="PGSC0003DMT400052899"/>
    <property type="gene ID" value="PGSC0003DMG400020523"/>
</dbReference>
<dbReference type="InterPro" id="IPR036397">
    <property type="entry name" value="RNaseH_sf"/>
</dbReference>
<dbReference type="InterPro" id="IPR044730">
    <property type="entry name" value="RNase_H-like_dom_plant"/>
</dbReference>
<keyword evidence="3" id="KW-1185">Reference proteome</keyword>
<dbReference type="HOGENOM" id="CLU_2376882_0_0_1"/>
<dbReference type="GO" id="GO:0004523">
    <property type="term" value="F:RNA-DNA hybrid ribonuclease activity"/>
    <property type="evidence" value="ECO:0007669"/>
    <property type="project" value="InterPro"/>
</dbReference>
<dbReference type="Pfam" id="PF13456">
    <property type="entry name" value="RVT_3"/>
    <property type="match status" value="1"/>
</dbReference>
<dbReference type="InParanoid" id="M1BU45"/>
<evidence type="ECO:0000259" key="1">
    <source>
        <dbReference type="Pfam" id="PF13456"/>
    </source>
</evidence>
<dbReference type="PaxDb" id="4113-PGSC0003DMT400052899"/>
<dbReference type="SUPFAM" id="SSF53098">
    <property type="entry name" value="Ribonuclease H-like"/>
    <property type="match status" value="1"/>
</dbReference>
<sequence>MAIKEGLQYCSQGNFLPLIIETDSLVAQKVIHGVWEVPWQITSDIRHIQTMIRSHGVEVVHVLREGNSLVDGLTKLFVHFAGIERQQYQNMQELP</sequence>
<reference evidence="3" key="1">
    <citation type="journal article" date="2011" name="Nature">
        <title>Genome sequence and analysis of the tuber crop potato.</title>
        <authorList>
            <consortium name="The Potato Genome Sequencing Consortium"/>
        </authorList>
    </citation>
    <scope>NUCLEOTIDE SEQUENCE [LARGE SCALE GENOMIC DNA]</scope>
    <source>
        <strain evidence="3">cv. DM1-3 516 R44</strain>
    </source>
</reference>
<evidence type="ECO:0000313" key="3">
    <source>
        <dbReference type="Proteomes" id="UP000011115"/>
    </source>
</evidence>
<protein>
    <recommendedName>
        <fullName evidence="1">RNase H type-1 domain-containing protein</fullName>
    </recommendedName>
</protein>
<name>M1BU45_SOLTU</name>
<dbReference type="CDD" id="cd06222">
    <property type="entry name" value="RNase_H_like"/>
    <property type="match status" value="1"/>
</dbReference>
<dbReference type="InterPro" id="IPR053151">
    <property type="entry name" value="RNase_H-like"/>
</dbReference>
<dbReference type="PANTHER" id="PTHR47723">
    <property type="entry name" value="OS05G0353850 PROTEIN"/>
    <property type="match status" value="1"/>
</dbReference>
<evidence type="ECO:0000313" key="2">
    <source>
        <dbReference type="EnsemblPlants" id="PGSC0003DMT400052899"/>
    </source>
</evidence>
<dbReference type="Gene3D" id="3.30.420.10">
    <property type="entry name" value="Ribonuclease H-like superfamily/Ribonuclease H"/>
    <property type="match status" value="1"/>
</dbReference>
<organism evidence="2 3">
    <name type="scientific">Solanum tuberosum</name>
    <name type="common">Potato</name>
    <dbReference type="NCBI Taxonomy" id="4113"/>
    <lineage>
        <taxon>Eukaryota</taxon>
        <taxon>Viridiplantae</taxon>
        <taxon>Streptophyta</taxon>
        <taxon>Embryophyta</taxon>
        <taxon>Tracheophyta</taxon>
        <taxon>Spermatophyta</taxon>
        <taxon>Magnoliopsida</taxon>
        <taxon>eudicotyledons</taxon>
        <taxon>Gunneridae</taxon>
        <taxon>Pentapetalae</taxon>
        <taxon>asterids</taxon>
        <taxon>lamiids</taxon>
        <taxon>Solanales</taxon>
        <taxon>Solanaceae</taxon>
        <taxon>Solanoideae</taxon>
        <taxon>Solaneae</taxon>
        <taxon>Solanum</taxon>
    </lineage>
</organism>
<feature type="domain" description="RNase H type-1" evidence="1">
    <location>
        <begin position="2"/>
        <end position="74"/>
    </location>
</feature>
<dbReference type="InterPro" id="IPR002156">
    <property type="entry name" value="RNaseH_domain"/>
</dbReference>